<dbReference type="Proteomes" id="UP000033423">
    <property type="component" value="Unassembled WGS sequence"/>
</dbReference>
<name>A0A0F3GKT3_9BACT</name>
<reference evidence="1 2" key="1">
    <citation type="submission" date="2015-02" db="EMBL/GenBank/DDBJ databases">
        <title>Single-cell genomics of uncultivated deep-branching MTB reveals a conserved set of magnetosome genes.</title>
        <authorList>
            <person name="Kolinko S."/>
            <person name="Richter M."/>
            <person name="Glockner F.O."/>
            <person name="Brachmann A."/>
            <person name="Schuler D."/>
        </authorList>
    </citation>
    <scope>NUCLEOTIDE SEQUENCE [LARGE SCALE GENOMIC DNA]</scope>
    <source>
        <strain evidence="1">TM-1</strain>
    </source>
</reference>
<evidence type="ECO:0000313" key="2">
    <source>
        <dbReference type="Proteomes" id="UP000033423"/>
    </source>
</evidence>
<proteinExistence type="predicted"/>
<gene>
    <name evidence="1" type="ORF">MBAV_005231</name>
</gene>
<accession>A0A0F3GKT3</accession>
<keyword evidence="2" id="KW-1185">Reference proteome</keyword>
<organism evidence="1 2">
    <name type="scientific">Candidatus Magnetobacterium bavaricum</name>
    <dbReference type="NCBI Taxonomy" id="29290"/>
    <lineage>
        <taxon>Bacteria</taxon>
        <taxon>Pseudomonadati</taxon>
        <taxon>Nitrospirota</taxon>
        <taxon>Thermodesulfovibrionia</taxon>
        <taxon>Thermodesulfovibrionales</taxon>
        <taxon>Candidatus Magnetobacteriaceae</taxon>
        <taxon>Candidatus Magnetobacterium</taxon>
    </lineage>
</organism>
<dbReference type="EMBL" id="LACI01002255">
    <property type="protein sequence ID" value="KJU82579.1"/>
    <property type="molecule type" value="Genomic_DNA"/>
</dbReference>
<protein>
    <submittedName>
        <fullName evidence="1">Uncharacterized protein</fullName>
    </submittedName>
</protein>
<comment type="caution">
    <text evidence="1">The sequence shown here is derived from an EMBL/GenBank/DDBJ whole genome shotgun (WGS) entry which is preliminary data.</text>
</comment>
<dbReference type="AlphaFoldDB" id="A0A0F3GKT3"/>
<sequence length="165" mass="17733">MSQEAIGLYGHPEEIPGYAKVHKSQQMQVLYPQDGDFPEGGLDVRVGGAEGLEVVPAGEQTGSRSHLSYIQGVVEVPAVAMTERTHGAAHRYHVGIALCPGTKTRMKPLRGIVAVKDAYVCGQDRVECPHDGLWQQMRIDAKGGNLTKGMHPGICPACTDEGNIF</sequence>
<evidence type="ECO:0000313" key="1">
    <source>
        <dbReference type="EMBL" id="KJU82579.1"/>
    </source>
</evidence>